<proteinExistence type="inferred from homology"/>
<evidence type="ECO:0000259" key="9">
    <source>
        <dbReference type="Pfam" id="PF00218"/>
    </source>
</evidence>
<organism evidence="10 11">
    <name type="scientific">Aciduricibacillus chroicocephali</name>
    <dbReference type="NCBI Taxonomy" id="3054939"/>
    <lineage>
        <taxon>Bacteria</taxon>
        <taxon>Bacillati</taxon>
        <taxon>Bacillota</taxon>
        <taxon>Bacilli</taxon>
        <taxon>Bacillales</taxon>
        <taxon>Bacillaceae</taxon>
        <taxon>Aciduricibacillus</taxon>
    </lineage>
</organism>
<keyword evidence="5 8" id="KW-0822">Tryptophan biosynthesis</keyword>
<gene>
    <name evidence="8 10" type="primary">trpC</name>
    <name evidence="10" type="ORF">QR721_02235</name>
</gene>
<dbReference type="EMBL" id="CP129113">
    <property type="protein sequence ID" value="WLV25080.1"/>
    <property type="molecule type" value="Genomic_DNA"/>
</dbReference>
<dbReference type="NCBIfam" id="NF001371">
    <property type="entry name" value="PRK00278.1-3"/>
    <property type="match status" value="1"/>
</dbReference>
<dbReference type="PROSITE" id="PS00614">
    <property type="entry name" value="IGPS"/>
    <property type="match status" value="1"/>
</dbReference>
<comment type="similarity">
    <text evidence="8">Belongs to the TrpC family.</text>
</comment>
<evidence type="ECO:0000256" key="8">
    <source>
        <dbReference type="HAMAP-Rule" id="MF_00134"/>
    </source>
</evidence>
<protein>
    <recommendedName>
        <fullName evidence="8">Indole-3-glycerol phosphate synthase</fullName>
        <shortName evidence="8">IGPS</shortName>
        <ecNumber evidence="8">4.1.1.48</ecNumber>
    </recommendedName>
</protein>
<evidence type="ECO:0000256" key="3">
    <source>
        <dbReference type="ARBA" id="ARBA00022605"/>
    </source>
</evidence>
<dbReference type="CDD" id="cd00331">
    <property type="entry name" value="IGPS"/>
    <property type="match status" value="1"/>
</dbReference>
<sequence>MSTILDKIIDQKRIEVAALKELGITAERKIPVRSFKKQLNDKQMNIISEIKRASPSKGLINGDVDPVAQAKEYARLGASAISVLTDEQFFKGSMEDLQAVADAVELPILCKDFMIDELQIDEAYANGASIILLIVAALDDNKLSSLYSHAKSLDLEVLVEVHDAEEMERALKLNPEIVGVNNRNLKTFEVDLENTGKLASLAAGKDIIFISESGIKTRADVATVEKLGASCILAGETLMRADDLETTFHTLQVPFTKDHSSCS</sequence>
<dbReference type="Gene3D" id="3.20.20.70">
    <property type="entry name" value="Aldolase class I"/>
    <property type="match status" value="1"/>
</dbReference>
<dbReference type="Proteomes" id="UP001180087">
    <property type="component" value="Chromosome"/>
</dbReference>
<dbReference type="NCBIfam" id="NF001377">
    <property type="entry name" value="PRK00278.2-4"/>
    <property type="match status" value="1"/>
</dbReference>
<dbReference type="InterPro" id="IPR045186">
    <property type="entry name" value="Indole-3-glycerol_P_synth"/>
</dbReference>
<evidence type="ECO:0000313" key="10">
    <source>
        <dbReference type="EMBL" id="WLV25080.1"/>
    </source>
</evidence>
<keyword evidence="4 8" id="KW-0210">Decarboxylase</keyword>
<dbReference type="PANTHER" id="PTHR22854:SF2">
    <property type="entry name" value="INDOLE-3-GLYCEROL-PHOSPHATE SYNTHASE"/>
    <property type="match status" value="1"/>
</dbReference>
<reference evidence="10" key="1">
    <citation type="submission" date="2023-06" db="EMBL/GenBank/DDBJ databases">
        <title>A Treasure from Seagulls: Isolation and Description of Aciduricobacillus qingdaonensis gen. nov., sp. nov., a Rare Obligately Uric Acid-utilizing Member in the Family Bacillaceae.</title>
        <authorList>
            <person name="Liu W."/>
            <person name="Wang B."/>
        </authorList>
    </citation>
    <scope>NUCLEOTIDE SEQUENCE</scope>
    <source>
        <strain evidence="10">44XB</strain>
    </source>
</reference>
<dbReference type="GO" id="GO:0004425">
    <property type="term" value="F:indole-3-glycerol-phosphate synthase activity"/>
    <property type="evidence" value="ECO:0007669"/>
    <property type="project" value="UniProtKB-EC"/>
</dbReference>
<keyword evidence="6 8" id="KW-0057">Aromatic amino acid biosynthesis</keyword>
<dbReference type="SUPFAM" id="SSF51366">
    <property type="entry name" value="Ribulose-phoshate binding barrel"/>
    <property type="match status" value="1"/>
</dbReference>
<dbReference type="RefSeq" id="WP_348028765.1">
    <property type="nucleotide sequence ID" value="NZ_CP129113.1"/>
</dbReference>
<dbReference type="Pfam" id="PF00218">
    <property type="entry name" value="IGPS"/>
    <property type="match status" value="1"/>
</dbReference>
<evidence type="ECO:0000256" key="7">
    <source>
        <dbReference type="ARBA" id="ARBA00023239"/>
    </source>
</evidence>
<evidence type="ECO:0000256" key="5">
    <source>
        <dbReference type="ARBA" id="ARBA00022822"/>
    </source>
</evidence>
<evidence type="ECO:0000256" key="4">
    <source>
        <dbReference type="ARBA" id="ARBA00022793"/>
    </source>
</evidence>
<accession>A0ABY9KW89</accession>
<keyword evidence="11" id="KW-1185">Reference proteome</keyword>
<comment type="pathway">
    <text evidence="2 8">Amino-acid biosynthesis; L-tryptophan biosynthesis; L-tryptophan from chorismate: step 4/5.</text>
</comment>
<evidence type="ECO:0000256" key="6">
    <source>
        <dbReference type="ARBA" id="ARBA00023141"/>
    </source>
</evidence>
<dbReference type="InterPro" id="IPR013785">
    <property type="entry name" value="Aldolase_TIM"/>
</dbReference>
<name>A0ABY9KW89_9BACI</name>
<dbReference type="HAMAP" id="MF_00134_B">
    <property type="entry name" value="IGPS_B"/>
    <property type="match status" value="1"/>
</dbReference>
<comment type="catalytic activity">
    <reaction evidence="1 8">
        <text>1-(2-carboxyphenylamino)-1-deoxy-D-ribulose 5-phosphate + H(+) = (1S,2R)-1-C-(indol-3-yl)glycerol 3-phosphate + CO2 + H2O</text>
        <dbReference type="Rhea" id="RHEA:23476"/>
        <dbReference type="ChEBI" id="CHEBI:15377"/>
        <dbReference type="ChEBI" id="CHEBI:15378"/>
        <dbReference type="ChEBI" id="CHEBI:16526"/>
        <dbReference type="ChEBI" id="CHEBI:58613"/>
        <dbReference type="ChEBI" id="CHEBI:58866"/>
        <dbReference type="EC" id="4.1.1.48"/>
    </reaction>
</comment>
<keyword evidence="3 8" id="KW-0028">Amino-acid biosynthesis</keyword>
<dbReference type="EC" id="4.1.1.48" evidence="8"/>
<evidence type="ECO:0000256" key="2">
    <source>
        <dbReference type="ARBA" id="ARBA00004696"/>
    </source>
</evidence>
<dbReference type="InterPro" id="IPR013798">
    <property type="entry name" value="Indole-3-glycerol_P_synth_dom"/>
</dbReference>
<evidence type="ECO:0000313" key="11">
    <source>
        <dbReference type="Proteomes" id="UP001180087"/>
    </source>
</evidence>
<dbReference type="InterPro" id="IPR011060">
    <property type="entry name" value="RibuloseP-bd_barrel"/>
</dbReference>
<dbReference type="PANTHER" id="PTHR22854">
    <property type="entry name" value="TRYPTOPHAN BIOSYNTHESIS PROTEIN"/>
    <property type="match status" value="1"/>
</dbReference>
<keyword evidence="7 8" id="KW-0456">Lyase</keyword>
<evidence type="ECO:0000256" key="1">
    <source>
        <dbReference type="ARBA" id="ARBA00001633"/>
    </source>
</evidence>
<dbReference type="InterPro" id="IPR001468">
    <property type="entry name" value="Indole-3-GlycerolPSynthase_CS"/>
</dbReference>
<feature type="domain" description="Indole-3-glycerol phosphate synthase" evidence="9">
    <location>
        <begin position="5"/>
        <end position="251"/>
    </location>
</feature>